<evidence type="ECO:0000313" key="3">
    <source>
        <dbReference type="Proteomes" id="UP000694392"/>
    </source>
</evidence>
<reference evidence="2" key="2">
    <citation type="submission" date="2025-09" db="UniProtKB">
        <authorList>
            <consortium name="Ensembl"/>
        </authorList>
    </citation>
    <scope>IDENTIFICATION</scope>
</reference>
<dbReference type="Proteomes" id="UP000694392">
    <property type="component" value="Unplaced"/>
</dbReference>
<dbReference type="Ensembl" id="ENSSPUT00000012064.1">
    <property type="protein sequence ID" value="ENSSPUP00000011322.1"/>
    <property type="gene ID" value="ENSSPUG00000008678.1"/>
</dbReference>
<accession>A0A8D0GWZ7</accession>
<feature type="signal peptide" evidence="1">
    <location>
        <begin position="1"/>
        <end position="22"/>
    </location>
</feature>
<evidence type="ECO:0000313" key="2">
    <source>
        <dbReference type="Ensembl" id="ENSSPUP00000011322.1"/>
    </source>
</evidence>
<keyword evidence="1" id="KW-0732">Signal</keyword>
<proteinExistence type="predicted"/>
<feature type="chain" id="PRO_5034936118" evidence="1">
    <location>
        <begin position="23"/>
        <end position="190"/>
    </location>
</feature>
<dbReference type="AlphaFoldDB" id="A0A8D0GWZ7"/>
<dbReference type="GeneTree" id="ENSGT00390000011270"/>
<gene>
    <name evidence="2" type="primary">SPATA17</name>
</gene>
<protein>
    <submittedName>
        <fullName evidence="2">Spermatosis associated 17</fullName>
    </submittedName>
</protein>
<keyword evidence="3" id="KW-1185">Reference proteome</keyword>
<evidence type="ECO:0000256" key="1">
    <source>
        <dbReference type="SAM" id="SignalP"/>
    </source>
</evidence>
<name>A0A8D0GWZ7_SPHPU</name>
<dbReference type="OMA" id="XFLPFSS"/>
<organism evidence="2 3">
    <name type="scientific">Sphenodon punctatus</name>
    <name type="common">Tuatara</name>
    <name type="synonym">Hatteria punctata</name>
    <dbReference type="NCBI Taxonomy" id="8508"/>
    <lineage>
        <taxon>Eukaryota</taxon>
        <taxon>Metazoa</taxon>
        <taxon>Chordata</taxon>
        <taxon>Craniata</taxon>
        <taxon>Vertebrata</taxon>
        <taxon>Euteleostomi</taxon>
        <taxon>Lepidosauria</taxon>
        <taxon>Sphenodontia</taxon>
        <taxon>Sphenodontidae</taxon>
        <taxon>Sphenodon</taxon>
    </lineage>
</organism>
<sequence>MTCTTLLCWAWFPLCSVYPSWVHHVTMAGVYNSPFRQSPDPMEQRLRKAKPLSHRPCQKIKKTDDVSDWPTCTSAVIFSPTLPLPPIVRQKPQGPFRDTAEVLQQRYKPLQPTLRVATSINSLEKAREEIRREEWRNRICDNEFLPFSLHHKNKKHDPLIHTASHYGEVTYGIKHFREEYPGKWVTNKVR</sequence>
<reference evidence="2" key="1">
    <citation type="submission" date="2025-08" db="UniProtKB">
        <authorList>
            <consortium name="Ensembl"/>
        </authorList>
    </citation>
    <scope>IDENTIFICATION</scope>
</reference>